<dbReference type="Pfam" id="PF01580">
    <property type="entry name" value="FtsK_SpoIIIE"/>
    <property type="match status" value="1"/>
</dbReference>
<dbReference type="Proteomes" id="UP000812013">
    <property type="component" value="Unassembled WGS sequence"/>
</dbReference>
<gene>
    <name evidence="4" type="ORF">GPJ59_24765</name>
</gene>
<comment type="caution">
    <text evidence="4">The sequence shown here is derived from an EMBL/GenBank/DDBJ whole genome shotgun (WGS) entry which is preliminary data.</text>
</comment>
<keyword evidence="1" id="KW-0067">ATP-binding</keyword>
<protein>
    <recommendedName>
        <fullName evidence="3">FtsK domain-containing protein</fullName>
    </recommendedName>
</protein>
<evidence type="ECO:0000256" key="2">
    <source>
        <dbReference type="SAM" id="MobiDB-lite"/>
    </source>
</evidence>
<dbReference type="SUPFAM" id="SSF52540">
    <property type="entry name" value="P-loop containing nucleoside triphosphate hydrolases"/>
    <property type="match status" value="1"/>
</dbReference>
<feature type="domain" description="FtsK" evidence="3">
    <location>
        <begin position="65"/>
        <end position="262"/>
    </location>
</feature>
<keyword evidence="5" id="KW-1185">Reference proteome</keyword>
<evidence type="ECO:0000313" key="4">
    <source>
        <dbReference type="EMBL" id="MBW5485006.1"/>
    </source>
</evidence>
<dbReference type="Gene3D" id="3.40.50.300">
    <property type="entry name" value="P-loop containing nucleotide triphosphate hydrolases"/>
    <property type="match status" value="1"/>
</dbReference>
<dbReference type="InterPro" id="IPR002543">
    <property type="entry name" value="FtsK_dom"/>
</dbReference>
<proteinExistence type="predicted"/>
<keyword evidence="1" id="KW-0547">Nucleotide-binding</keyword>
<evidence type="ECO:0000256" key="1">
    <source>
        <dbReference type="PROSITE-ProRule" id="PRU00289"/>
    </source>
</evidence>
<name>A0ABS6ZBA1_9ACTN</name>
<dbReference type="InterPro" id="IPR027417">
    <property type="entry name" value="P-loop_NTPase"/>
</dbReference>
<feature type="binding site" evidence="1">
    <location>
        <begin position="83"/>
        <end position="90"/>
    </location>
    <ligand>
        <name>ATP</name>
        <dbReference type="ChEBI" id="CHEBI:30616"/>
    </ligand>
</feature>
<sequence length="262" mass="26918">MRAEGTPTGGARPAAAALPLTSRLLDELGLARATPASLMARWAEATDQGQAVGGLAEVVLGTGLRGPVGAELVADGPHLLIEGPPGSGRTELLRSVAASLAAAARPDRLGLVLLDGAGGERGEGLAPCTELPHVSAHLVAADPVRMREFAQALGAELKRRAELLDGVPFAEWHASLTVSERLVAPRRPAPGDGRPPTHPLHAPRRPPRPAATPAGTRPAPDGSRPAPDGPASYGSPDARKRAGPALTRRTGPARRVRLRAVP</sequence>
<evidence type="ECO:0000259" key="3">
    <source>
        <dbReference type="PROSITE" id="PS50901"/>
    </source>
</evidence>
<dbReference type="EMBL" id="WTFF01000210">
    <property type="protein sequence ID" value="MBW5485006.1"/>
    <property type="molecule type" value="Genomic_DNA"/>
</dbReference>
<feature type="region of interest" description="Disordered" evidence="2">
    <location>
        <begin position="183"/>
        <end position="262"/>
    </location>
</feature>
<dbReference type="PROSITE" id="PS50901">
    <property type="entry name" value="FTSK"/>
    <property type="match status" value="1"/>
</dbReference>
<feature type="compositionally biased region" description="Basic residues" evidence="2">
    <location>
        <begin position="251"/>
        <end position="262"/>
    </location>
</feature>
<organism evidence="4 5">
    <name type="scientific">Streptomyces bambusae</name>
    <dbReference type="NCBI Taxonomy" id="1550616"/>
    <lineage>
        <taxon>Bacteria</taxon>
        <taxon>Bacillati</taxon>
        <taxon>Actinomycetota</taxon>
        <taxon>Actinomycetes</taxon>
        <taxon>Kitasatosporales</taxon>
        <taxon>Streptomycetaceae</taxon>
        <taxon>Streptomyces</taxon>
    </lineage>
</organism>
<reference evidence="4 5" key="1">
    <citation type="submission" date="2019-12" db="EMBL/GenBank/DDBJ databases">
        <title>Genome sequence of Streptomyces bambusae.</title>
        <authorList>
            <person name="Bansal K."/>
            <person name="Choksket S."/>
            <person name="Korpole S."/>
            <person name="Patil P.B."/>
        </authorList>
    </citation>
    <scope>NUCLEOTIDE SEQUENCE [LARGE SCALE GENOMIC DNA]</scope>
    <source>
        <strain evidence="4 5">SK60</strain>
    </source>
</reference>
<feature type="compositionally biased region" description="Low complexity" evidence="2">
    <location>
        <begin position="211"/>
        <end position="220"/>
    </location>
</feature>
<evidence type="ECO:0000313" key="5">
    <source>
        <dbReference type="Proteomes" id="UP000812013"/>
    </source>
</evidence>
<accession>A0ABS6ZBA1</accession>